<sequence>MRVLGLTRATGERDGDSGAVAVLVAILATVFLVMAAFAVDIANAYANARQLSVAVDSAALSAAAKVGGAFPTGTPCTPAALTAINATQIARTEATRINGDNTKVGADEAVDTVTVSCVGTTAIDVTITNSRTVKTAIAGVIGIGSMSPNSYATARFQRMPTGGGLRPWAICNNVVQASSQSLNTTYWTGLDNQEVGVCGTTAPGNWGGVDFNGGNNAAGDLADWTLNGYPGVVNIPDPVLPADPGVSNSNALGNAFTSLIGQVVLLPSVSGFNTGGGNNASFNAVGVASVKICGILYANTTYNTDTTTGATSTCWVNPAGTTQTVPFAATVIGSMANNANVITSATAVYDAAWVGLSVSVPGAGNGGNALTGTIVSVGADLKSLTLRNGDKAKAAVNNVSVAVSGNLTTTTPGFVPLGNGNQPIDHIQFQYVNYVSSYSTGTTAAPCTLTRADCVGTVQLWR</sequence>
<evidence type="ECO:0000313" key="3">
    <source>
        <dbReference type="EMBL" id="MFC6238781.1"/>
    </source>
</evidence>
<evidence type="ECO:0000313" key="4">
    <source>
        <dbReference type="Proteomes" id="UP001596138"/>
    </source>
</evidence>
<feature type="domain" description="Putative Flp pilus-assembly TadG-like N-terminal" evidence="2">
    <location>
        <begin position="18"/>
        <end position="64"/>
    </location>
</feature>
<accession>A0ABW1T236</accession>
<dbReference type="Proteomes" id="UP001596138">
    <property type="component" value="Unassembled WGS sequence"/>
</dbReference>
<gene>
    <name evidence="3" type="ORF">ACFQGU_12905</name>
</gene>
<keyword evidence="1" id="KW-1133">Transmembrane helix</keyword>
<dbReference type="RefSeq" id="WP_386767291.1">
    <property type="nucleotide sequence ID" value="NZ_JBHSTI010000008.1"/>
</dbReference>
<comment type="caution">
    <text evidence="3">The sequence shown here is derived from an EMBL/GenBank/DDBJ whole genome shotgun (WGS) entry which is preliminary data.</text>
</comment>
<reference evidence="4" key="1">
    <citation type="journal article" date="2019" name="Int. J. Syst. Evol. Microbiol.">
        <title>The Global Catalogue of Microorganisms (GCM) 10K type strain sequencing project: providing services to taxonomists for standard genome sequencing and annotation.</title>
        <authorList>
            <consortium name="The Broad Institute Genomics Platform"/>
            <consortium name="The Broad Institute Genome Sequencing Center for Infectious Disease"/>
            <person name="Wu L."/>
            <person name="Ma J."/>
        </authorList>
    </citation>
    <scope>NUCLEOTIDE SEQUENCE [LARGE SCALE GENOMIC DNA]</scope>
    <source>
        <strain evidence="4">CGMCC 4.7317</strain>
    </source>
</reference>
<organism evidence="3 4">
    <name type="scientific">Longivirga aurantiaca</name>
    <dbReference type="NCBI Taxonomy" id="1837743"/>
    <lineage>
        <taxon>Bacteria</taxon>
        <taxon>Bacillati</taxon>
        <taxon>Actinomycetota</taxon>
        <taxon>Actinomycetes</taxon>
        <taxon>Sporichthyales</taxon>
        <taxon>Sporichthyaceae</taxon>
        <taxon>Longivirga</taxon>
    </lineage>
</organism>
<keyword evidence="4" id="KW-1185">Reference proteome</keyword>
<keyword evidence="1" id="KW-0812">Transmembrane</keyword>
<evidence type="ECO:0000259" key="2">
    <source>
        <dbReference type="Pfam" id="PF13400"/>
    </source>
</evidence>
<dbReference type="Pfam" id="PF13400">
    <property type="entry name" value="Tad"/>
    <property type="match status" value="1"/>
</dbReference>
<keyword evidence="1" id="KW-0472">Membrane</keyword>
<dbReference type="EMBL" id="JBHSTI010000008">
    <property type="protein sequence ID" value="MFC6238781.1"/>
    <property type="molecule type" value="Genomic_DNA"/>
</dbReference>
<proteinExistence type="predicted"/>
<name>A0ABW1T236_9ACTN</name>
<protein>
    <submittedName>
        <fullName evidence="3">Pilus assembly protein TadG-related protein</fullName>
    </submittedName>
</protein>
<feature type="transmembrane region" description="Helical" evidence="1">
    <location>
        <begin position="20"/>
        <end position="42"/>
    </location>
</feature>
<dbReference type="InterPro" id="IPR028087">
    <property type="entry name" value="Tad_N"/>
</dbReference>
<evidence type="ECO:0000256" key="1">
    <source>
        <dbReference type="SAM" id="Phobius"/>
    </source>
</evidence>